<sequence length="825" mass="90619">MSSEQLTDQAAPSITKILAAAKWKHALFTTYALSLSYFESEILTVLHEQGCSDIWVVADAKGYKSSLQERRSMRIGQEYRLIPVGLPNGVFHPKCIHLAGDEGQILLVGSGNLTFGGHGRNLEIFDVLSPDRHPTAFADYASFLETLGSNTKIQIPNRDWIGAFAYRASQAAEGGEDAGSDPLRIIHSLEAPALEQIAQSLPSGETPAACRIVSPYHDPDGKAVRRIIDTTNPSSCSVSVPISGSSPFPFAKAQAWPTPAAPARPRGFDNRFVHAKLIEISYGARTFVLAGSFNATTKAMLTTDNVELGTLRWFDRAAPLGEWNSCEAPDYEDTQRQPSGIGTEIIVYAAFENDLPTLLRGSLVAAVPVPGAWSLRLEQPDGFTFATEVFVSDDGSFILDHPDLEQMSQMPSLQILLRKDDREARGWVHNDMLLSYGMRHRITASAVGRLIRREGTDDDLMALLDYFAVSIHNHLDVFRQPITIPVVDEKREDSDQEVMRIAIDDLAPSTHQPDAEAPYDRSGLKIADPFEVAVAQIRRMFLGHGLDRRKAPPPVASAPEIEDSENPDAGGGGNLNDGNKAAKKGINEFEARIEEALSLSKDDGIGRAGLLVVHLETGMYFRIGRPGVLDEAPQTFLLRWLRNAVAHHAPEPATISPLAQHIVTGAALASELIPGSELFLHDQLEHYFRGTVPAEAATNLLLPADQYGFAIELGRGRPDMDLSAALSRILSTKTTRGQLQEALQMRESGRPFPKDWPVFQSPIGHLLSEAFASENWTRRVKPSRHSYEGCIHCYSVFPNHELGVFRRNRIGHCVQCRKFSLGVLS</sequence>
<dbReference type="EMBL" id="SADE01000004">
    <property type="protein sequence ID" value="RVU33953.1"/>
    <property type="molecule type" value="Genomic_DNA"/>
</dbReference>
<keyword evidence="3" id="KW-1185">Reference proteome</keyword>
<evidence type="ECO:0000313" key="2">
    <source>
        <dbReference type="EMBL" id="RVU33953.1"/>
    </source>
</evidence>
<evidence type="ECO:0000256" key="1">
    <source>
        <dbReference type="SAM" id="MobiDB-lite"/>
    </source>
</evidence>
<dbReference type="OrthoDB" id="7784537at2"/>
<accession>A0A3S2Z655</accession>
<dbReference type="RefSeq" id="WP_127767983.1">
    <property type="nucleotide sequence ID" value="NZ_SADE01000004.1"/>
</dbReference>
<dbReference type="Proteomes" id="UP000287447">
    <property type="component" value="Unassembled WGS sequence"/>
</dbReference>
<proteinExistence type="predicted"/>
<organism evidence="2 3">
    <name type="scientific">Hwanghaeella grinnelliae</name>
    <dbReference type="NCBI Taxonomy" id="2500179"/>
    <lineage>
        <taxon>Bacteria</taxon>
        <taxon>Pseudomonadati</taxon>
        <taxon>Pseudomonadota</taxon>
        <taxon>Alphaproteobacteria</taxon>
        <taxon>Rhodospirillales</taxon>
        <taxon>Rhodospirillaceae</taxon>
        <taxon>Hwanghaeella</taxon>
    </lineage>
</organism>
<feature type="region of interest" description="Disordered" evidence="1">
    <location>
        <begin position="548"/>
        <end position="579"/>
    </location>
</feature>
<evidence type="ECO:0008006" key="4">
    <source>
        <dbReference type="Google" id="ProtNLM"/>
    </source>
</evidence>
<protein>
    <recommendedName>
        <fullName evidence="4">Phospholipase D-like domain-containing protein</fullName>
    </recommendedName>
</protein>
<dbReference type="AlphaFoldDB" id="A0A3S2Z655"/>
<evidence type="ECO:0000313" key="3">
    <source>
        <dbReference type="Proteomes" id="UP000287447"/>
    </source>
</evidence>
<dbReference type="Gene3D" id="3.30.870.10">
    <property type="entry name" value="Endonuclease Chain A"/>
    <property type="match status" value="1"/>
</dbReference>
<reference evidence="3" key="1">
    <citation type="submission" date="2019-01" db="EMBL/GenBank/DDBJ databases">
        <title>Gri0909 isolated from a small marine red alga.</title>
        <authorList>
            <person name="Kim J."/>
            <person name="Jeong S.E."/>
            <person name="Jeon C.O."/>
        </authorList>
    </citation>
    <scope>NUCLEOTIDE SEQUENCE [LARGE SCALE GENOMIC DNA]</scope>
    <source>
        <strain evidence="3">Gri0909</strain>
    </source>
</reference>
<name>A0A3S2Z655_9PROT</name>
<gene>
    <name evidence="2" type="ORF">EOI86_22770</name>
</gene>
<comment type="caution">
    <text evidence="2">The sequence shown here is derived from an EMBL/GenBank/DDBJ whole genome shotgun (WGS) entry which is preliminary data.</text>
</comment>